<dbReference type="PANTHER" id="PTHR11610:SF185">
    <property type="entry name" value="LD47264P"/>
    <property type="match status" value="1"/>
</dbReference>
<evidence type="ECO:0000256" key="7">
    <source>
        <dbReference type="RuleBase" id="RU004262"/>
    </source>
</evidence>
<dbReference type="InterPro" id="IPR000734">
    <property type="entry name" value="TAG_lipase"/>
</dbReference>
<keyword evidence="4" id="KW-1015">Disulfide bond</keyword>
<dbReference type="InterPro" id="IPR016272">
    <property type="entry name" value="Lipase_LIPH"/>
</dbReference>
<dbReference type="InterPro" id="IPR002331">
    <property type="entry name" value="Lipase_panc"/>
</dbReference>
<dbReference type="GO" id="GO:0005615">
    <property type="term" value="C:extracellular space"/>
    <property type="evidence" value="ECO:0007669"/>
    <property type="project" value="TreeGrafter"/>
</dbReference>
<feature type="active site" description="Nucleophile" evidence="5">
    <location>
        <position position="196"/>
    </location>
</feature>
<dbReference type="GO" id="GO:0046872">
    <property type="term" value="F:metal ion binding"/>
    <property type="evidence" value="ECO:0007669"/>
    <property type="project" value="UniProtKB-KW"/>
</dbReference>
<evidence type="ECO:0000256" key="5">
    <source>
        <dbReference type="PIRSR" id="PIRSR000865-1"/>
    </source>
</evidence>
<name>A0AAV8WZ88_9CUCU</name>
<dbReference type="AlphaFoldDB" id="A0AAV8WZ88"/>
<dbReference type="SUPFAM" id="SSF53474">
    <property type="entry name" value="alpha/beta-Hydrolases"/>
    <property type="match status" value="1"/>
</dbReference>
<dbReference type="PANTHER" id="PTHR11610">
    <property type="entry name" value="LIPASE"/>
    <property type="match status" value="1"/>
</dbReference>
<reference evidence="9" key="1">
    <citation type="journal article" date="2023" name="Insect Mol. Biol.">
        <title>Genome sequencing provides insights into the evolution of gene families encoding plant cell wall-degrading enzymes in longhorned beetles.</title>
        <authorList>
            <person name="Shin N.R."/>
            <person name="Okamura Y."/>
            <person name="Kirsch R."/>
            <person name="Pauchet Y."/>
        </authorList>
    </citation>
    <scope>NUCLEOTIDE SEQUENCE</scope>
    <source>
        <strain evidence="9">RBIC_L_NR</strain>
    </source>
</reference>
<gene>
    <name evidence="9" type="ORF">NQ314_015258</name>
</gene>
<accession>A0AAV8WZ88</accession>
<dbReference type="PRINTS" id="PR00823">
    <property type="entry name" value="PANCLIPASE"/>
</dbReference>
<dbReference type="GO" id="GO:0016042">
    <property type="term" value="P:lipid catabolic process"/>
    <property type="evidence" value="ECO:0007669"/>
    <property type="project" value="TreeGrafter"/>
</dbReference>
<keyword evidence="6" id="KW-0106">Calcium</keyword>
<evidence type="ECO:0000313" key="10">
    <source>
        <dbReference type="Proteomes" id="UP001162156"/>
    </source>
</evidence>
<keyword evidence="10" id="KW-1185">Reference proteome</keyword>
<evidence type="ECO:0000256" key="6">
    <source>
        <dbReference type="PIRSR" id="PIRSR000865-2"/>
    </source>
</evidence>
<protein>
    <recommendedName>
        <fullName evidence="8">Lipase domain-containing protein</fullName>
    </recommendedName>
</protein>
<feature type="binding site" evidence="6">
    <location>
        <position position="238"/>
    </location>
    <ligand>
        <name>Ca(2+)</name>
        <dbReference type="ChEBI" id="CHEBI:29108"/>
    </ligand>
</feature>
<feature type="active site" description="Charge relay system" evidence="5">
    <location>
        <position position="311"/>
    </location>
</feature>
<dbReference type="InterPro" id="IPR033906">
    <property type="entry name" value="Lipase_N"/>
</dbReference>
<dbReference type="CDD" id="cd00707">
    <property type="entry name" value="Pancreat_lipase_like"/>
    <property type="match status" value="1"/>
</dbReference>
<keyword evidence="3" id="KW-0964">Secreted</keyword>
<dbReference type="Pfam" id="PF00151">
    <property type="entry name" value="Lipase"/>
    <property type="match status" value="1"/>
</dbReference>
<evidence type="ECO:0000313" key="9">
    <source>
        <dbReference type="EMBL" id="KAJ8931802.1"/>
    </source>
</evidence>
<feature type="domain" description="Lipase" evidence="8">
    <location>
        <begin position="46"/>
        <end position="392"/>
    </location>
</feature>
<evidence type="ECO:0000259" key="8">
    <source>
        <dbReference type="Pfam" id="PF00151"/>
    </source>
</evidence>
<dbReference type="EMBL" id="JANEYF010004227">
    <property type="protein sequence ID" value="KAJ8931802.1"/>
    <property type="molecule type" value="Genomic_DNA"/>
</dbReference>
<dbReference type="PRINTS" id="PR00821">
    <property type="entry name" value="TAGLIPASE"/>
</dbReference>
<comment type="caution">
    <text evidence="9">The sequence shown here is derived from an EMBL/GenBank/DDBJ whole genome shotgun (WGS) entry which is preliminary data.</text>
</comment>
<dbReference type="Proteomes" id="UP001162156">
    <property type="component" value="Unassembled WGS sequence"/>
</dbReference>
<comment type="similarity">
    <text evidence="2 7">Belongs to the AB hydrolase superfamily. Lipase family.</text>
</comment>
<dbReference type="InterPro" id="IPR029058">
    <property type="entry name" value="AB_hydrolase_fold"/>
</dbReference>
<dbReference type="FunFam" id="3.40.50.1820:FF:000033">
    <property type="entry name" value="Pancreatic triacylglycerol lipase"/>
    <property type="match status" value="1"/>
</dbReference>
<dbReference type="GO" id="GO:0004806">
    <property type="term" value="F:triacylglycerol lipase activity"/>
    <property type="evidence" value="ECO:0007669"/>
    <property type="project" value="InterPro"/>
</dbReference>
<comment type="subcellular location">
    <subcellularLocation>
        <location evidence="1">Secreted</location>
    </subcellularLocation>
</comment>
<evidence type="ECO:0000256" key="2">
    <source>
        <dbReference type="ARBA" id="ARBA00010701"/>
    </source>
</evidence>
<sequence length="528" mass="59613">MVAVNNNSSVFVQTLMYMMNQSIIQQETSYNYYYMQIGKETNATKCYGIYGCFQLTPPWTSENRPVSLFPEDLQKIEPRYPLYTRQHLTKPTYIDLNEFNYIEASAIAAHKPIYLVSHGYMEGGGIKWIYNIARALLDNEDCNVIVVDWHGGSSPPYTQAVANIRLVGAMTAHLLNDIARYTGHLKLNHVHAIGHSLGAHMCGYIGYTLQKEFNLTLGRITGLDPAEPHFSKTTPPVRLDRTAAHYVDVIHTDASQFIRGGLGMTESIGHVDYYPNGGTNQPGCGKSVLQYIKETNGSFFHGVKKYLGCNHLRSHEFFLESILQNPKCKFMTISCSSYQDFINGKCFDCGKRREKCLPFGYHGRKHYEKLLGHRWRHTSRVQYLLTSDSKPYCRGHYRLIVQISSNNESKLHGGEIGQLLFTMHSTSDGKGVKSNPVGFVSGYHEPGALYMGVVATDEIPHLKAVEIEWKYNSSLFNPLTWRMFSTPKIFLKKVTVEVLGIDERITVCPKGQGPLINGISQLLISSYC</sequence>
<evidence type="ECO:0000256" key="1">
    <source>
        <dbReference type="ARBA" id="ARBA00004613"/>
    </source>
</evidence>
<proteinExistence type="inferred from homology"/>
<dbReference type="PIRSF" id="PIRSF000865">
    <property type="entry name" value="Lipoprotein_lipase_LIPH"/>
    <property type="match status" value="1"/>
</dbReference>
<feature type="binding site" evidence="6">
    <location>
        <position position="240"/>
    </location>
    <ligand>
        <name>Ca(2+)</name>
        <dbReference type="ChEBI" id="CHEBI:29108"/>
    </ligand>
</feature>
<evidence type="ECO:0000256" key="3">
    <source>
        <dbReference type="ARBA" id="ARBA00022525"/>
    </source>
</evidence>
<evidence type="ECO:0000256" key="4">
    <source>
        <dbReference type="ARBA" id="ARBA00023157"/>
    </source>
</evidence>
<keyword evidence="6" id="KW-0479">Metal-binding</keyword>
<organism evidence="9 10">
    <name type="scientific">Rhamnusium bicolor</name>
    <dbReference type="NCBI Taxonomy" id="1586634"/>
    <lineage>
        <taxon>Eukaryota</taxon>
        <taxon>Metazoa</taxon>
        <taxon>Ecdysozoa</taxon>
        <taxon>Arthropoda</taxon>
        <taxon>Hexapoda</taxon>
        <taxon>Insecta</taxon>
        <taxon>Pterygota</taxon>
        <taxon>Neoptera</taxon>
        <taxon>Endopterygota</taxon>
        <taxon>Coleoptera</taxon>
        <taxon>Polyphaga</taxon>
        <taxon>Cucujiformia</taxon>
        <taxon>Chrysomeloidea</taxon>
        <taxon>Cerambycidae</taxon>
        <taxon>Lepturinae</taxon>
        <taxon>Rhagiini</taxon>
        <taxon>Rhamnusium</taxon>
    </lineage>
</organism>
<dbReference type="InterPro" id="IPR013818">
    <property type="entry name" value="Lipase"/>
</dbReference>
<dbReference type="Gene3D" id="3.40.50.1820">
    <property type="entry name" value="alpha/beta hydrolase"/>
    <property type="match status" value="1"/>
</dbReference>
<feature type="active site" description="Charge relay system" evidence="5">
    <location>
        <position position="224"/>
    </location>
</feature>